<protein>
    <recommendedName>
        <fullName evidence="7">G protein-coupled receptor GPR1/2/3 C-terminal domain-containing protein</fullName>
    </recommendedName>
</protein>
<keyword evidence="4 6" id="KW-0472">Membrane</keyword>
<proteinExistence type="predicted"/>
<dbReference type="Proteomes" id="UP000807353">
    <property type="component" value="Unassembled WGS sequence"/>
</dbReference>
<feature type="transmembrane region" description="Helical" evidence="6">
    <location>
        <begin position="294"/>
        <end position="314"/>
    </location>
</feature>
<evidence type="ECO:0000256" key="1">
    <source>
        <dbReference type="ARBA" id="ARBA00004141"/>
    </source>
</evidence>
<comment type="subcellular location">
    <subcellularLocation>
        <location evidence="1">Membrane</location>
        <topology evidence="1">Multi-pass membrane protein</topology>
    </subcellularLocation>
</comment>
<evidence type="ECO:0000256" key="6">
    <source>
        <dbReference type="SAM" id="Phobius"/>
    </source>
</evidence>
<dbReference type="Gene3D" id="1.20.1070.10">
    <property type="entry name" value="Rhodopsin 7-helix transmembrane proteins"/>
    <property type="match status" value="1"/>
</dbReference>
<feature type="transmembrane region" description="Helical" evidence="6">
    <location>
        <begin position="118"/>
        <end position="137"/>
    </location>
</feature>
<comment type="caution">
    <text evidence="8">The sequence shown here is derived from an EMBL/GenBank/DDBJ whole genome shotgun (WGS) entry which is preliminary data.</text>
</comment>
<dbReference type="Pfam" id="PF11970">
    <property type="entry name" value="GPR_Gpa2_C"/>
    <property type="match status" value="1"/>
</dbReference>
<feature type="region of interest" description="Disordered" evidence="5">
    <location>
        <begin position="331"/>
        <end position="376"/>
    </location>
</feature>
<dbReference type="GO" id="GO:0005886">
    <property type="term" value="C:plasma membrane"/>
    <property type="evidence" value="ECO:0007669"/>
    <property type="project" value="TreeGrafter"/>
</dbReference>
<keyword evidence="3 6" id="KW-1133">Transmembrane helix</keyword>
<evidence type="ECO:0000313" key="8">
    <source>
        <dbReference type="EMBL" id="KAF9467336.1"/>
    </source>
</evidence>
<feature type="transmembrane region" description="Helical" evidence="6">
    <location>
        <begin position="28"/>
        <end position="49"/>
    </location>
</feature>
<dbReference type="OrthoDB" id="100006at2759"/>
<organism evidence="8 9">
    <name type="scientific">Collybia nuda</name>
    <dbReference type="NCBI Taxonomy" id="64659"/>
    <lineage>
        <taxon>Eukaryota</taxon>
        <taxon>Fungi</taxon>
        <taxon>Dikarya</taxon>
        <taxon>Basidiomycota</taxon>
        <taxon>Agaricomycotina</taxon>
        <taxon>Agaricomycetes</taxon>
        <taxon>Agaricomycetidae</taxon>
        <taxon>Agaricales</taxon>
        <taxon>Tricholomatineae</taxon>
        <taxon>Clitocybaceae</taxon>
        <taxon>Collybia</taxon>
    </lineage>
</organism>
<reference evidence="8" key="1">
    <citation type="submission" date="2020-11" db="EMBL/GenBank/DDBJ databases">
        <authorList>
            <consortium name="DOE Joint Genome Institute"/>
            <person name="Ahrendt S."/>
            <person name="Riley R."/>
            <person name="Andreopoulos W."/>
            <person name="Labutti K."/>
            <person name="Pangilinan J."/>
            <person name="Ruiz-Duenas F.J."/>
            <person name="Barrasa J.M."/>
            <person name="Sanchez-Garcia M."/>
            <person name="Camarero S."/>
            <person name="Miyauchi S."/>
            <person name="Serrano A."/>
            <person name="Linde D."/>
            <person name="Babiker R."/>
            <person name="Drula E."/>
            <person name="Ayuso-Fernandez I."/>
            <person name="Pacheco R."/>
            <person name="Padilla G."/>
            <person name="Ferreira P."/>
            <person name="Barriuso J."/>
            <person name="Kellner H."/>
            <person name="Castanera R."/>
            <person name="Alfaro M."/>
            <person name="Ramirez L."/>
            <person name="Pisabarro A.G."/>
            <person name="Kuo A."/>
            <person name="Tritt A."/>
            <person name="Lipzen A."/>
            <person name="He G."/>
            <person name="Yan M."/>
            <person name="Ng V."/>
            <person name="Cullen D."/>
            <person name="Martin F."/>
            <person name="Rosso M.-N."/>
            <person name="Henrissat B."/>
            <person name="Hibbett D."/>
            <person name="Martinez A.T."/>
            <person name="Grigoriev I.V."/>
        </authorList>
    </citation>
    <scope>NUCLEOTIDE SEQUENCE</scope>
    <source>
        <strain evidence="8">CBS 247.69</strain>
    </source>
</reference>
<dbReference type="GO" id="GO:0004930">
    <property type="term" value="F:G protein-coupled receptor activity"/>
    <property type="evidence" value="ECO:0007669"/>
    <property type="project" value="TreeGrafter"/>
</dbReference>
<dbReference type="InterPro" id="IPR022596">
    <property type="entry name" value="GPR1/2/3_C"/>
</dbReference>
<sequence length="440" mass="49237">MSATQQHFYDGSSFAMRLAYSTREVQGITILIVVSCISLVAIIGLLLAISVSAFNTRGTENGHLFIRTHVAAYFVSLLLCDLLQVMGSLVNSRWVQKSGVEAGNMCVFQGVLKQSSDIGTALWTFVIAIHTFCLLFLELKMRAFVLWVTLIGGWSAIIALVILGPATLNIDKRGPFYGISGYWCWISPQYKIERITLDYMIMFLAAFISFVLYVLIFLRLRGNVVRSGWRIRFRRTNETGTANWRGRKFADDQAMAIARQMLIYPIAYTILVIPIATARFAAWAGHKIPFEVTIFTAAVFLLSGLINVVLFTMTRRILPAESLRIGSWSISRPHDIPPDEGNNATDPYYQTPQTKHSRNVSNASSEGSTVVGSEDDRSIAVKQARKARPADIIIRRESIESMYSVYDEVEEVPPPHVQRSALQPPLMSSVWSPDGSPQRR</sequence>
<feature type="transmembrane region" description="Helical" evidence="6">
    <location>
        <begin position="70"/>
        <end position="90"/>
    </location>
</feature>
<evidence type="ECO:0000256" key="2">
    <source>
        <dbReference type="ARBA" id="ARBA00022692"/>
    </source>
</evidence>
<feature type="transmembrane region" description="Helical" evidence="6">
    <location>
        <begin position="199"/>
        <end position="220"/>
    </location>
</feature>
<feature type="compositionally biased region" description="Polar residues" evidence="5">
    <location>
        <begin position="342"/>
        <end position="371"/>
    </location>
</feature>
<evidence type="ECO:0000256" key="3">
    <source>
        <dbReference type="ARBA" id="ARBA00022989"/>
    </source>
</evidence>
<evidence type="ECO:0000313" key="9">
    <source>
        <dbReference type="Proteomes" id="UP000807353"/>
    </source>
</evidence>
<feature type="transmembrane region" description="Helical" evidence="6">
    <location>
        <begin position="144"/>
        <end position="168"/>
    </location>
</feature>
<evidence type="ECO:0000259" key="7">
    <source>
        <dbReference type="Pfam" id="PF11970"/>
    </source>
</evidence>
<dbReference type="PANTHER" id="PTHR23112:SF37">
    <property type="entry name" value="G PROTEIN-COUPLED RECEPTOR GPR1"/>
    <property type="match status" value="1"/>
</dbReference>
<keyword evidence="2 6" id="KW-0812">Transmembrane</keyword>
<evidence type="ECO:0000256" key="5">
    <source>
        <dbReference type="SAM" id="MobiDB-lite"/>
    </source>
</evidence>
<feature type="domain" description="G protein-coupled receptor GPR1/2/3 C-terminal" evidence="7">
    <location>
        <begin position="259"/>
        <end position="316"/>
    </location>
</feature>
<name>A0A9P5YF13_9AGAR</name>
<gene>
    <name evidence="8" type="ORF">BDZ94DRAFT_1211129</name>
</gene>
<dbReference type="PANTHER" id="PTHR23112">
    <property type="entry name" value="G PROTEIN-COUPLED RECEPTOR 157-RELATED"/>
    <property type="match status" value="1"/>
</dbReference>
<feature type="region of interest" description="Disordered" evidence="5">
    <location>
        <begin position="413"/>
        <end position="440"/>
    </location>
</feature>
<dbReference type="AlphaFoldDB" id="A0A9P5YF13"/>
<evidence type="ECO:0000256" key="4">
    <source>
        <dbReference type="ARBA" id="ARBA00023136"/>
    </source>
</evidence>
<dbReference type="GO" id="GO:0007189">
    <property type="term" value="P:adenylate cyclase-activating G protein-coupled receptor signaling pathway"/>
    <property type="evidence" value="ECO:0007669"/>
    <property type="project" value="TreeGrafter"/>
</dbReference>
<dbReference type="EMBL" id="MU150237">
    <property type="protein sequence ID" value="KAF9467336.1"/>
    <property type="molecule type" value="Genomic_DNA"/>
</dbReference>
<keyword evidence="9" id="KW-1185">Reference proteome</keyword>
<feature type="transmembrane region" description="Helical" evidence="6">
    <location>
        <begin position="262"/>
        <end position="282"/>
    </location>
</feature>
<dbReference type="SUPFAM" id="SSF81321">
    <property type="entry name" value="Family A G protein-coupled receptor-like"/>
    <property type="match status" value="1"/>
</dbReference>
<accession>A0A9P5YF13</accession>